<sequence length="355" mass="36316">MAPGDGAAAAGVLLAAGALVRGAVAGVGPGVGGEGATRLVDDVRYVLVVARDGRAGGLNVLLDATAALLTGGCGGGGGGGGGRGAVADRRVPRAVPLAVRPAPAFVASFNATFGALAAAAVCRGGREVGYARIRAHPAWRVYLAHVAEAAHVTDWAAVGGPSRLAFLLNLYNGLVLHAKLVYGHPSTLAARGTFFHTAAYVLGGTRYSLVGVEHQLLRRKAPPAPTARGGGGGGGGGRGGRSSPSPSPSPALTPPSLPALAVGAMEPRMHFALNCGAHRLFRWFRRDFVGGGTDAALLGWLAARAGPAARRRLAAAGATPRVVYQKYNWQDNGDWKAPPDTRRMRLYDLSFRYST</sequence>
<evidence type="ECO:0000313" key="2">
    <source>
        <dbReference type="Proteomes" id="UP000798662"/>
    </source>
</evidence>
<accession>A0ACC3CGE0</accession>
<comment type="caution">
    <text evidence="1">The sequence shown here is derived from an EMBL/GenBank/DDBJ whole genome shotgun (WGS) entry which is preliminary data.</text>
</comment>
<organism evidence="1 2">
    <name type="scientific">Pyropia yezoensis</name>
    <name type="common">Susabi-nori</name>
    <name type="synonym">Porphyra yezoensis</name>
    <dbReference type="NCBI Taxonomy" id="2788"/>
    <lineage>
        <taxon>Eukaryota</taxon>
        <taxon>Rhodophyta</taxon>
        <taxon>Bangiophyceae</taxon>
        <taxon>Bangiales</taxon>
        <taxon>Bangiaceae</taxon>
        <taxon>Pyropia</taxon>
    </lineage>
</organism>
<gene>
    <name evidence="1" type="ORF">I4F81_011415</name>
</gene>
<proteinExistence type="predicted"/>
<name>A0ACC3CGE0_PYRYE</name>
<dbReference type="Proteomes" id="UP000798662">
    <property type="component" value="Chromosome 3"/>
</dbReference>
<dbReference type="EMBL" id="CM020620">
    <property type="protein sequence ID" value="KAK1868933.1"/>
    <property type="molecule type" value="Genomic_DNA"/>
</dbReference>
<keyword evidence="2" id="KW-1185">Reference proteome</keyword>
<evidence type="ECO:0000313" key="1">
    <source>
        <dbReference type="EMBL" id="KAK1868933.1"/>
    </source>
</evidence>
<protein>
    <submittedName>
        <fullName evidence="1">Uncharacterized protein</fullName>
    </submittedName>
</protein>
<reference evidence="1" key="1">
    <citation type="submission" date="2019-11" db="EMBL/GenBank/DDBJ databases">
        <title>Nori genome reveals adaptations in red seaweeds to the harsh intertidal environment.</title>
        <authorList>
            <person name="Wang D."/>
            <person name="Mao Y."/>
        </authorList>
    </citation>
    <scope>NUCLEOTIDE SEQUENCE</scope>
    <source>
        <tissue evidence="1">Gametophyte</tissue>
    </source>
</reference>